<proteinExistence type="predicted"/>
<evidence type="ECO:0000313" key="1">
    <source>
        <dbReference type="EMBL" id="VWC19190.1"/>
    </source>
</evidence>
<sequence length="671" mass="76548">MQRRTLNHDLVTANDPDLRADQLDRAVSRHVDGRRTAHDGKRTTDVQRIGAAHRRRHRTAHRNRIRPPDVQRTSTADHRRLGAAHCVACGAAHDAAEHAAHRTRVRQPYADRQIHTDGVRFVVLRQAVHVPLRLHVEFLGPLLVFEPDATVVFAATRNRLALEAAFRGFRRQVPRRRRHGVVQAAENQRTIRIAVHEADDHFLPDARDIDATEIHARPCLADTDPARIRRIVARISVPQKAYLHAAELVRPHFVSRRTHDDRRLRTTRGRLRCLARHPEHFARRLHDQLVIAFVPVTAPGFVGNLGQHQRRFDDQILAVGLFVLVFGQREGLAARDAAHIALAERTRAGSTALFHPDATDEVAMLAVGIVARPLEQLAFAPIRLARLMVRRHEQRPRPREVEIVDYHAPRPQRFIRREIIQILDVDLAAFRVMPNFVIGGTRRAAMRADVIAQHEPVLAVGVLEEPVDPPLFHQALDEIEIRLAVLHLERPRFIARALSLHRVLVDVEALVDRIRVIAQHGVDDLDHRLVLKDLVVARQRGEPEPRPQHDAVNVVAPFRAQETRFHDEAADFPPAGADTTFHARPDALQLHTDGHLGADHRLQIEIRAGRQRHVEIVRRAQQQLVRVKFPEMLSTAKRQESERGLAKQPWHRIAANHHRALLIDQSFRRID</sequence>
<dbReference type="Proteomes" id="UP000494222">
    <property type="component" value="Unassembled WGS sequence"/>
</dbReference>
<name>A0A6P2QBA0_9BURK</name>
<dbReference type="EMBL" id="CABVPL010000062">
    <property type="protein sequence ID" value="VWC19190.1"/>
    <property type="molecule type" value="Genomic_DNA"/>
</dbReference>
<reference evidence="1 2" key="1">
    <citation type="submission" date="2019-09" db="EMBL/GenBank/DDBJ databases">
        <authorList>
            <person name="Depoorter E."/>
        </authorList>
    </citation>
    <scope>NUCLEOTIDE SEQUENCE [LARGE SCALE GENOMIC DNA]</scope>
    <source>
        <strain evidence="1">LMG 24064</strain>
    </source>
</reference>
<gene>
    <name evidence="1" type="ORF">BLA24064_05709</name>
</gene>
<protein>
    <submittedName>
        <fullName evidence="1">Uncharacterized protein</fullName>
    </submittedName>
</protein>
<accession>A0A6P2QBA0</accession>
<evidence type="ECO:0000313" key="2">
    <source>
        <dbReference type="Proteomes" id="UP000494222"/>
    </source>
</evidence>
<organism evidence="1 2">
    <name type="scientific">Burkholderia latens</name>
    <dbReference type="NCBI Taxonomy" id="488446"/>
    <lineage>
        <taxon>Bacteria</taxon>
        <taxon>Pseudomonadati</taxon>
        <taxon>Pseudomonadota</taxon>
        <taxon>Betaproteobacteria</taxon>
        <taxon>Burkholderiales</taxon>
        <taxon>Burkholderiaceae</taxon>
        <taxon>Burkholderia</taxon>
        <taxon>Burkholderia cepacia complex</taxon>
    </lineage>
</organism>
<dbReference type="AlphaFoldDB" id="A0A6P2QBA0"/>